<evidence type="ECO:0000256" key="2">
    <source>
        <dbReference type="SAM" id="MobiDB-lite"/>
    </source>
</evidence>
<accession>Q4JM82</accession>
<gene>
    <name evidence="3" type="primary">B-FI</name>
</gene>
<protein>
    <submittedName>
        <fullName evidence="3">MHC class I antigen</fullName>
    </submittedName>
</protein>
<proteinExistence type="predicted"/>
<keyword evidence="1" id="KW-0325">Glycoprotein</keyword>
<sequence length="59" mass="6969">VDGELFMHYNSIRAEVCAPHRVDGGQWRTSSTWDGQTQIEHNEQIDRPRDLGLQRRYNQ</sequence>
<feature type="compositionally biased region" description="Basic and acidic residues" evidence="2">
    <location>
        <begin position="40"/>
        <end position="53"/>
    </location>
</feature>
<reference evidence="3" key="1">
    <citation type="submission" date="2005-05" db="EMBL/GenBank/DDBJ databases">
        <title>Genetic Diversity of Major Histocompatibility Complex Class I Haplotypes in Thai Indigenous Chicken.</title>
        <authorList>
            <person name="Boonyanuwat K."/>
            <person name="Thummabutra S."/>
            <person name="Sookmanee N."/>
            <person name="Vatchavulkhu V."/>
            <person name="Siripholvat V."/>
        </authorList>
    </citation>
    <scope>NUCLEOTIDE SEQUENCE</scope>
    <source>
        <strain evidence="3">LHK6</strain>
    </source>
</reference>
<organism evidence="3">
    <name type="scientific">Gallus gallus</name>
    <name type="common">Chicken</name>
    <dbReference type="NCBI Taxonomy" id="9031"/>
    <lineage>
        <taxon>Eukaryota</taxon>
        <taxon>Metazoa</taxon>
        <taxon>Chordata</taxon>
        <taxon>Craniata</taxon>
        <taxon>Vertebrata</taxon>
        <taxon>Euteleostomi</taxon>
        <taxon>Archelosauria</taxon>
        <taxon>Archosauria</taxon>
        <taxon>Dinosauria</taxon>
        <taxon>Saurischia</taxon>
        <taxon>Theropoda</taxon>
        <taxon>Coelurosauria</taxon>
        <taxon>Aves</taxon>
        <taxon>Neognathae</taxon>
        <taxon>Galloanserae</taxon>
        <taxon>Galliformes</taxon>
        <taxon>Phasianidae</taxon>
        <taxon>Phasianinae</taxon>
        <taxon>Gallus</taxon>
    </lineage>
</organism>
<dbReference type="InterPro" id="IPR011162">
    <property type="entry name" value="MHC_I/II-like_Ag-recog"/>
</dbReference>
<feature type="non-terminal residue" evidence="3">
    <location>
        <position position="1"/>
    </location>
</feature>
<dbReference type="SUPFAM" id="SSF54452">
    <property type="entry name" value="MHC antigen-recognition domain"/>
    <property type="match status" value="1"/>
</dbReference>
<dbReference type="EMBL" id="DQ069759">
    <property type="protein sequence ID" value="AAY87092.1"/>
    <property type="molecule type" value="Genomic_DNA"/>
</dbReference>
<evidence type="ECO:0000313" key="3">
    <source>
        <dbReference type="EMBL" id="AAY87092.1"/>
    </source>
</evidence>
<feature type="region of interest" description="Disordered" evidence="2">
    <location>
        <begin position="28"/>
        <end position="59"/>
    </location>
</feature>
<dbReference type="AlphaFoldDB" id="Q4JM82"/>
<feature type="compositionally biased region" description="Polar residues" evidence="2">
    <location>
        <begin position="28"/>
        <end position="39"/>
    </location>
</feature>
<feature type="non-terminal residue" evidence="3">
    <location>
        <position position="59"/>
    </location>
</feature>
<name>Q4JM82_CHICK</name>
<evidence type="ECO:0000256" key="1">
    <source>
        <dbReference type="ARBA" id="ARBA00023180"/>
    </source>
</evidence>